<dbReference type="SUPFAM" id="SSF81324">
    <property type="entry name" value="Voltage-gated potassium channels"/>
    <property type="match status" value="1"/>
</dbReference>
<keyword evidence="5 20" id="KW-0732">Signal</keyword>
<sequence length="940" mass="108071">MRFSNIFGTFLLLIVVKLTHEYTNNGDIEVKVGVLFFRDEYEIELSFDEAFREINANKLFGLTFQLIKRFVPSDDSLLLQQLTCELLSDGVVAIFGPSSKASSDIVAVIANATGIPHMEFDWRIESPTQDRLNNRMTVNVAPSVSMISKAYYSIIKANYKWNKFTLIYETKAGLARLQDLMNIEALDNELIKIRNIEDYKSDLRVLWKEASETLHEHRVILDCEADSLQSLLLIAKDFKMLGAFKYLFLSHLNTHNSPLQSMYNADYKANITSARLKLVEGNPFGRKKTRLRPIDEIFQNQTLLPIIMYDTVVLFANAARNVITKIRTYVEPQRRCDFAYPGRPWHIGRQIVREMKSISEDDVEPPFKTENLKIDENGQRSVFHLEIYKPTTNEILGIWKPDGTISPPTTTQFGSDNAVSAPDFSLGRKMFIVTTRFEEPYFMLREDYEALRGKDRYEGYAVDLIQKLSNIMNFDYEFLVERTTGKLNPQTGEWDGMIRRLIDHQAQIAISDITITQARRQVVDFTVPFMQLGISILYFRRPKEAKNEFAFLEPFAEEVWYYLMLTQLIMTLLFVLLARFSHYEWTNPNPGKPDPDELENIWNNSNSFWLMIGSIMQQGCDLLPKGPPMRILSSMWWFFTLMIVNAYVANLAASLTNNKIPTEFDSLEGLVDQNKVKYGTLAGGSTSVFFSESNETVYKRAWNQMISFTPSAFTSSNKEGVERVRKGNGSYAFLMETTSLSYNVERSCKLKAVGEQFSEKHYALAVPLGAEYRSNLSVSLLQLSEKGELYTLKRRWWKLKEELNCDDSDNTDGDELSIIELSGVFVVLGAGVVVAFIIGICEFLWNVQTVAVDENTTPWQAFKAELCFVLKFWVTKKPANISESTKSTTSSKSSSKRSLDRYRSRSHSHVSGHSRRTTKSKTRDRERERERSVHSRRYYD</sequence>
<feature type="disulfide bond" evidence="17">
    <location>
        <begin position="84"/>
        <end position="336"/>
    </location>
</feature>
<name>A0A0A1XCS4_ZEUCU</name>
<evidence type="ECO:0000256" key="16">
    <source>
        <dbReference type="PIRSR" id="PIRSR601508-1"/>
    </source>
</evidence>
<keyword evidence="17" id="KW-1015">Disulfide bond</keyword>
<dbReference type="Pfam" id="PF00060">
    <property type="entry name" value="Lig_chan"/>
    <property type="match status" value="1"/>
</dbReference>
<feature type="transmembrane region" description="Helical" evidence="19">
    <location>
        <begin position="559"/>
        <end position="580"/>
    </location>
</feature>
<comment type="subcellular location">
    <subcellularLocation>
        <location evidence="15">Postsynaptic cell membrane</location>
        <topology evidence="15">Multi-pass membrane protein</topology>
    </subcellularLocation>
</comment>
<evidence type="ECO:0000256" key="1">
    <source>
        <dbReference type="ARBA" id="ARBA00008685"/>
    </source>
</evidence>
<comment type="similarity">
    <text evidence="1">Belongs to the glutamate-gated ion channel (TC 1.A.10.1) family.</text>
</comment>
<organism evidence="23">
    <name type="scientific">Zeugodacus cucurbitae</name>
    <name type="common">Melon fruit fly</name>
    <name type="synonym">Bactrocera cucurbitae</name>
    <dbReference type="NCBI Taxonomy" id="28588"/>
    <lineage>
        <taxon>Eukaryota</taxon>
        <taxon>Metazoa</taxon>
        <taxon>Ecdysozoa</taxon>
        <taxon>Arthropoda</taxon>
        <taxon>Hexapoda</taxon>
        <taxon>Insecta</taxon>
        <taxon>Pterygota</taxon>
        <taxon>Neoptera</taxon>
        <taxon>Endopterygota</taxon>
        <taxon>Diptera</taxon>
        <taxon>Brachycera</taxon>
        <taxon>Muscomorpha</taxon>
        <taxon>Tephritoidea</taxon>
        <taxon>Tephritidae</taxon>
        <taxon>Zeugodacus</taxon>
        <taxon>Zeugodacus</taxon>
    </lineage>
</organism>
<dbReference type="InterPro" id="IPR019594">
    <property type="entry name" value="Glu/Gly-bd"/>
</dbReference>
<feature type="signal peptide" evidence="20">
    <location>
        <begin position="1"/>
        <end position="21"/>
    </location>
</feature>
<dbReference type="SUPFAM" id="SSF53850">
    <property type="entry name" value="Periplasmic binding protein-like II"/>
    <property type="match status" value="1"/>
</dbReference>
<dbReference type="Gene3D" id="3.40.50.2300">
    <property type="match status" value="2"/>
</dbReference>
<feature type="binding site" evidence="16">
    <location>
        <position position="736"/>
    </location>
    <ligand>
        <name>L-glutamate</name>
        <dbReference type="ChEBI" id="CHEBI:29985"/>
    </ligand>
</feature>
<keyword evidence="9 19" id="KW-0472">Membrane</keyword>
<feature type="transmembrane region" description="Helical" evidence="19">
    <location>
        <begin position="824"/>
        <end position="845"/>
    </location>
</feature>
<dbReference type="GO" id="GO:0015276">
    <property type="term" value="F:ligand-gated monoatomic ion channel activity"/>
    <property type="evidence" value="ECO:0007669"/>
    <property type="project" value="InterPro"/>
</dbReference>
<evidence type="ECO:0000256" key="13">
    <source>
        <dbReference type="ARBA" id="ARBA00023286"/>
    </source>
</evidence>
<evidence type="ECO:0000256" key="18">
    <source>
        <dbReference type="SAM" id="MobiDB-lite"/>
    </source>
</evidence>
<feature type="compositionally biased region" description="Basic and acidic residues" evidence="18">
    <location>
        <begin position="921"/>
        <end position="940"/>
    </location>
</feature>
<evidence type="ECO:0000256" key="19">
    <source>
        <dbReference type="SAM" id="Phobius"/>
    </source>
</evidence>
<evidence type="ECO:0000256" key="12">
    <source>
        <dbReference type="ARBA" id="ARBA00023257"/>
    </source>
</evidence>
<evidence type="ECO:0000313" key="23">
    <source>
        <dbReference type="EMBL" id="JAD09219.1"/>
    </source>
</evidence>
<keyword evidence="6 19" id="KW-1133">Transmembrane helix</keyword>
<dbReference type="GO" id="GO:0038023">
    <property type="term" value="F:signaling receptor activity"/>
    <property type="evidence" value="ECO:0007669"/>
    <property type="project" value="InterPro"/>
</dbReference>
<evidence type="ECO:0000256" key="20">
    <source>
        <dbReference type="SAM" id="SignalP"/>
    </source>
</evidence>
<evidence type="ECO:0000256" key="14">
    <source>
        <dbReference type="ARBA" id="ARBA00023303"/>
    </source>
</evidence>
<feature type="binding site" evidence="16">
    <location>
        <position position="685"/>
    </location>
    <ligand>
        <name>L-glutamate</name>
        <dbReference type="ChEBI" id="CHEBI:29985"/>
    </ligand>
</feature>
<keyword evidence="11" id="KW-0325">Glycoprotein</keyword>
<feature type="domain" description="Ionotropic glutamate receptor C-terminal" evidence="21">
    <location>
        <begin position="430"/>
        <end position="799"/>
    </location>
</feature>
<keyword evidence="13" id="KW-1071">Ligand-gated ion channel</keyword>
<evidence type="ECO:0000256" key="5">
    <source>
        <dbReference type="ARBA" id="ARBA00022729"/>
    </source>
</evidence>
<evidence type="ECO:0000256" key="3">
    <source>
        <dbReference type="ARBA" id="ARBA00022475"/>
    </source>
</evidence>
<dbReference type="FunFam" id="3.40.190.10:FF:000060">
    <property type="entry name" value="Glutamate receptor ionotropic, kainate 1"/>
    <property type="match status" value="1"/>
</dbReference>
<feature type="domain" description="Ionotropic glutamate receptor L-glutamate and glycine-binding" evidence="22">
    <location>
        <begin position="440"/>
        <end position="503"/>
    </location>
</feature>
<accession>A0A0A1XCS4</accession>
<feature type="transmembrane region" description="Helical" evidence="19">
    <location>
        <begin position="635"/>
        <end position="653"/>
    </location>
</feature>
<dbReference type="PANTHER" id="PTHR18966">
    <property type="entry name" value="IONOTROPIC GLUTAMATE RECEPTOR"/>
    <property type="match status" value="1"/>
</dbReference>
<keyword evidence="7" id="KW-0770">Synapse</keyword>
<feature type="disulfide bond" evidence="17">
    <location>
        <begin position="748"/>
        <end position="805"/>
    </location>
</feature>
<dbReference type="Pfam" id="PF10613">
    <property type="entry name" value="Lig_chan-Glu_bd"/>
    <property type="match status" value="1"/>
</dbReference>
<evidence type="ECO:0000259" key="21">
    <source>
        <dbReference type="SMART" id="SM00079"/>
    </source>
</evidence>
<gene>
    <name evidence="23" type="primary">GRIK1_1</name>
    <name evidence="23" type="ORF">g.3857</name>
</gene>
<evidence type="ECO:0000256" key="6">
    <source>
        <dbReference type="ARBA" id="ARBA00022989"/>
    </source>
</evidence>
<dbReference type="InterPro" id="IPR001320">
    <property type="entry name" value="Iontro_rcpt_C"/>
</dbReference>
<dbReference type="FunFam" id="3.40.190.10:FF:000178">
    <property type="entry name" value="Glutamate receptor subunit"/>
    <property type="match status" value="1"/>
</dbReference>
<dbReference type="InterPro" id="IPR015683">
    <property type="entry name" value="Ionotropic_Glu_rcpt"/>
</dbReference>
<dbReference type="InterPro" id="IPR001828">
    <property type="entry name" value="ANF_lig-bd_rcpt"/>
</dbReference>
<keyword evidence="2" id="KW-0813">Transport</keyword>
<evidence type="ECO:0000256" key="15">
    <source>
        <dbReference type="ARBA" id="ARBA00034104"/>
    </source>
</evidence>
<protein>
    <submittedName>
        <fullName evidence="23">Glutamate receptor, ionotropic kainate 1</fullName>
    </submittedName>
</protein>
<evidence type="ECO:0000256" key="2">
    <source>
        <dbReference type="ARBA" id="ARBA00022448"/>
    </source>
</evidence>
<feature type="binding site" evidence="16">
    <location>
        <position position="514"/>
    </location>
    <ligand>
        <name>L-glutamate</name>
        <dbReference type="ChEBI" id="CHEBI:29985"/>
    </ligand>
</feature>
<dbReference type="Gene3D" id="1.10.287.70">
    <property type="match status" value="1"/>
</dbReference>
<keyword evidence="4 19" id="KW-0812">Transmembrane</keyword>
<feature type="binding site" evidence="16">
    <location>
        <position position="686"/>
    </location>
    <ligand>
        <name>L-glutamate</name>
        <dbReference type="ChEBI" id="CHEBI:29985"/>
    </ligand>
</feature>
<evidence type="ECO:0000256" key="7">
    <source>
        <dbReference type="ARBA" id="ARBA00023018"/>
    </source>
</evidence>
<dbReference type="FunFam" id="1.10.287.70:FF:000010">
    <property type="entry name" value="Putative glutamate receptor ionotropic kainate 1"/>
    <property type="match status" value="1"/>
</dbReference>
<keyword evidence="12" id="KW-0628">Postsynaptic cell membrane</keyword>
<keyword evidence="3" id="KW-1003">Cell membrane</keyword>
<dbReference type="AlphaFoldDB" id="A0A0A1XCS4"/>
<dbReference type="SMART" id="SM00918">
    <property type="entry name" value="Lig_chan-Glu_bd"/>
    <property type="match status" value="1"/>
</dbReference>
<evidence type="ECO:0000256" key="8">
    <source>
        <dbReference type="ARBA" id="ARBA00023065"/>
    </source>
</evidence>
<keyword evidence="10 23" id="KW-0675">Receptor</keyword>
<feature type="chain" id="PRO_5001983556" evidence="20">
    <location>
        <begin position="22"/>
        <end position="940"/>
    </location>
</feature>
<evidence type="ECO:0000256" key="17">
    <source>
        <dbReference type="PIRSR" id="PIRSR601508-3"/>
    </source>
</evidence>
<dbReference type="Pfam" id="PF01094">
    <property type="entry name" value="ANF_receptor"/>
    <property type="match status" value="1"/>
</dbReference>
<dbReference type="SMART" id="SM00079">
    <property type="entry name" value="PBPe"/>
    <property type="match status" value="1"/>
</dbReference>
<keyword evidence="14" id="KW-0407">Ion channel</keyword>
<evidence type="ECO:0000256" key="10">
    <source>
        <dbReference type="ARBA" id="ARBA00023170"/>
    </source>
</evidence>
<evidence type="ECO:0000256" key="9">
    <source>
        <dbReference type="ARBA" id="ARBA00023136"/>
    </source>
</evidence>
<feature type="region of interest" description="Disordered" evidence="18">
    <location>
        <begin position="883"/>
        <end position="940"/>
    </location>
</feature>
<dbReference type="SUPFAM" id="SSF53822">
    <property type="entry name" value="Periplasmic binding protein-like I"/>
    <property type="match status" value="1"/>
</dbReference>
<feature type="binding site" evidence="16">
    <location>
        <position position="519"/>
    </location>
    <ligand>
        <name>L-glutamate</name>
        <dbReference type="ChEBI" id="CHEBI:29985"/>
    </ligand>
</feature>
<dbReference type="GO" id="GO:0045211">
    <property type="term" value="C:postsynaptic membrane"/>
    <property type="evidence" value="ECO:0007669"/>
    <property type="project" value="UniProtKB-SubCell"/>
</dbReference>
<keyword evidence="8" id="KW-0406">Ion transport</keyword>
<proteinExistence type="inferred from homology"/>
<evidence type="ECO:0000256" key="11">
    <source>
        <dbReference type="ARBA" id="ARBA00023180"/>
    </source>
</evidence>
<dbReference type="InterPro" id="IPR001508">
    <property type="entry name" value="Iono_Glu_rcpt_met"/>
</dbReference>
<dbReference type="InterPro" id="IPR028082">
    <property type="entry name" value="Peripla_BP_I"/>
</dbReference>
<evidence type="ECO:0000259" key="22">
    <source>
        <dbReference type="SMART" id="SM00918"/>
    </source>
</evidence>
<reference evidence="23" key="1">
    <citation type="submission" date="2014-11" db="EMBL/GenBank/DDBJ databases">
        <authorList>
            <person name="Geib S."/>
        </authorList>
    </citation>
    <scope>NUCLEOTIDE SEQUENCE</scope>
</reference>
<dbReference type="EMBL" id="GBXI01005073">
    <property type="protein sequence ID" value="JAD09219.1"/>
    <property type="molecule type" value="Transcribed_RNA"/>
</dbReference>
<feature type="compositionally biased region" description="Basic residues" evidence="18">
    <location>
        <begin position="904"/>
        <end position="920"/>
    </location>
</feature>
<dbReference type="PRINTS" id="PR00177">
    <property type="entry name" value="NMDARECEPTOR"/>
</dbReference>
<feature type="compositionally biased region" description="Low complexity" evidence="18">
    <location>
        <begin position="883"/>
        <end position="893"/>
    </location>
</feature>
<dbReference type="CDD" id="cd13714">
    <property type="entry name" value="PBP2_iGluR_Kainate"/>
    <property type="match status" value="1"/>
</dbReference>
<evidence type="ECO:0000256" key="4">
    <source>
        <dbReference type="ARBA" id="ARBA00022692"/>
    </source>
</evidence>
<reference evidence="23" key="2">
    <citation type="journal article" date="2015" name="Gigascience">
        <title>Reconstructing a comprehensive transcriptome assembly of a white-pupal translocated strain of the pest fruit fly Bactrocera cucurbitae.</title>
        <authorList>
            <person name="Sim S.B."/>
            <person name="Calla B."/>
            <person name="Hall B."/>
            <person name="DeRego T."/>
            <person name="Geib S.M."/>
        </authorList>
    </citation>
    <scope>NUCLEOTIDE SEQUENCE</scope>
</reference>
<dbReference type="Gene3D" id="3.40.190.10">
    <property type="entry name" value="Periplasmic binding protein-like II"/>
    <property type="match status" value="1"/>
</dbReference>